<dbReference type="Gene3D" id="2.170.150.30">
    <property type="entry name" value="RIG-I-like receptor, C-terminal regulatory domain"/>
    <property type="match status" value="2"/>
</dbReference>
<accession>A0A0D8XKW0</accession>
<dbReference type="OrthoDB" id="5848356at2759"/>
<feature type="domain" description="RLR CTR" evidence="1">
    <location>
        <begin position="116"/>
        <end position="249"/>
    </location>
</feature>
<protein>
    <recommendedName>
        <fullName evidence="1">RLR CTR domain-containing protein</fullName>
    </recommendedName>
</protein>
<dbReference type="InterPro" id="IPR021673">
    <property type="entry name" value="RLR_CTR"/>
</dbReference>
<sequence>MNKCISRIQEQGERALEKRVLEVMERQKKEREVILKHKMKEIENLKDKLFTISCKIDNKYVCMSTHVRTINGSSYVCVDSTIWRRLTIKTKQTTEKGKFVDEVTQILADTHCACGQIIGTIMKYAFTISCKIDNKYVCMSTHVRTINGSSYVCVDSTIWRRLTIKTKQTTEKGKFVDEVTQILADTHCACGQIIGTIMKYAGTYLPTINISNVIFSERIDGRDSTQEPISSWSKAGDRFWIPEANEQELRQMLLSLITENTEGKFELDVMCDKMIAVQKRMLEKERRKQEEVTRLTTDWDV</sequence>
<keyword evidence="3" id="KW-1185">Reference proteome</keyword>
<gene>
    <name evidence="2" type="ORF">DICVIV_11001</name>
</gene>
<dbReference type="EMBL" id="KN716603">
    <property type="protein sequence ID" value="KJH42991.1"/>
    <property type="molecule type" value="Genomic_DNA"/>
</dbReference>
<dbReference type="Pfam" id="PF11648">
    <property type="entry name" value="RIG-I_C-RD"/>
    <property type="match status" value="2"/>
</dbReference>
<evidence type="ECO:0000259" key="1">
    <source>
        <dbReference type="PROSITE" id="PS51789"/>
    </source>
</evidence>
<dbReference type="InterPro" id="IPR038557">
    <property type="entry name" value="RLR_C_sf"/>
</dbReference>
<evidence type="ECO:0000313" key="3">
    <source>
        <dbReference type="Proteomes" id="UP000053766"/>
    </source>
</evidence>
<dbReference type="PROSITE" id="PS51789">
    <property type="entry name" value="RLR_CTR"/>
    <property type="match status" value="2"/>
</dbReference>
<proteinExistence type="predicted"/>
<dbReference type="Proteomes" id="UP000053766">
    <property type="component" value="Unassembled WGS sequence"/>
</dbReference>
<name>A0A0D8XKW0_DICVI</name>
<organism evidence="2 3">
    <name type="scientific">Dictyocaulus viviparus</name>
    <name type="common">Bovine lungworm</name>
    <dbReference type="NCBI Taxonomy" id="29172"/>
    <lineage>
        <taxon>Eukaryota</taxon>
        <taxon>Metazoa</taxon>
        <taxon>Ecdysozoa</taxon>
        <taxon>Nematoda</taxon>
        <taxon>Chromadorea</taxon>
        <taxon>Rhabditida</taxon>
        <taxon>Rhabditina</taxon>
        <taxon>Rhabditomorpha</taxon>
        <taxon>Strongyloidea</taxon>
        <taxon>Metastrongylidae</taxon>
        <taxon>Dictyocaulus</taxon>
    </lineage>
</organism>
<reference evidence="3" key="2">
    <citation type="journal article" date="2016" name="Sci. Rep.">
        <title>Dictyocaulus viviparus genome, variome and transcriptome elucidate lungworm biology and support future intervention.</title>
        <authorList>
            <person name="McNulty S.N."/>
            <person name="Strube C."/>
            <person name="Rosa B.A."/>
            <person name="Martin J.C."/>
            <person name="Tyagi R."/>
            <person name="Choi Y.J."/>
            <person name="Wang Q."/>
            <person name="Hallsworth Pepin K."/>
            <person name="Zhang X."/>
            <person name="Ozersky P."/>
            <person name="Wilson R.K."/>
            <person name="Sternberg P.W."/>
            <person name="Gasser R.B."/>
            <person name="Mitreva M."/>
        </authorList>
    </citation>
    <scope>NUCLEOTIDE SEQUENCE [LARGE SCALE GENOMIC DNA]</scope>
    <source>
        <strain evidence="3">HannoverDv2000</strain>
    </source>
</reference>
<evidence type="ECO:0000313" key="2">
    <source>
        <dbReference type="EMBL" id="KJH42991.1"/>
    </source>
</evidence>
<reference evidence="2 3" key="1">
    <citation type="submission" date="2013-11" db="EMBL/GenBank/DDBJ databases">
        <title>Draft genome of the bovine lungworm Dictyocaulus viviparus.</title>
        <authorList>
            <person name="Mitreva M."/>
        </authorList>
    </citation>
    <scope>NUCLEOTIDE SEQUENCE [LARGE SCALE GENOMIC DNA]</scope>
    <source>
        <strain evidence="2 3">HannoverDv2000</strain>
    </source>
</reference>
<feature type="domain" description="RLR CTR" evidence="1">
    <location>
        <begin position="39"/>
        <end position="120"/>
    </location>
</feature>
<dbReference type="STRING" id="29172.A0A0D8XKW0"/>
<dbReference type="AlphaFoldDB" id="A0A0D8XKW0"/>